<evidence type="ECO:0000256" key="1">
    <source>
        <dbReference type="ARBA" id="ARBA00004651"/>
    </source>
</evidence>
<comment type="caution">
    <text evidence="7">The sequence shown here is derived from an EMBL/GenBank/DDBJ whole genome shotgun (WGS) entry which is preliminary data.</text>
</comment>
<dbReference type="Proteomes" id="UP001592528">
    <property type="component" value="Unassembled WGS sequence"/>
</dbReference>
<dbReference type="PANTHER" id="PTHR30086">
    <property type="entry name" value="ARGININE EXPORTER PROTEIN ARGO"/>
    <property type="match status" value="1"/>
</dbReference>
<sequence>MPSVDRLAAFAAVSLLLIVIPGPSVLFVVGRALAHGRRTALLSVLGNTVGAYVLVVAVSMGVGPLVERSVLLFTALKLAGAGYLVFLGIKAIRHRGSLREAFEADAPAPHGGPRTVWEGFVVGVANPKTMVFFAAVLPQFTDRSSGRVTIQLLLLGLVFTGIALVSDSLWGLVASTARSWFARSPRRLSLVGGTGGLAMIGLGLTVAITGRKD</sequence>
<dbReference type="PANTHER" id="PTHR30086:SF20">
    <property type="entry name" value="ARGININE EXPORTER PROTEIN ARGO-RELATED"/>
    <property type="match status" value="1"/>
</dbReference>
<evidence type="ECO:0000313" key="8">
    <source>
        <dbReference type="Proteomes" id="UP001592528"/>
    </source>
</evidence>
<dbReference type="RefSeq" id="WP_030266987.1">
    <property type="nucleotide sequence ID" value="NZ_JBHEZZ010000018.1"/>
</dbReference>
<feature type="transmembrane region" description="Helical" evidence="6">
    <location>
        <begin position="190"/>
        <end position="210"/>
    </location>
</feature>
<gene>
    <name evidence="7" type="ORF">ACEZDJ_28080</name>
</gene>
<feature type="transmembrane region" description="Helical" evidence="6">
    <location>
        <begin position="69"/>
        <end position="89"/>
    </location>
</feature>
<dbReference type="PIRSF" id="PIRSF006324">
    <property type="entry name" value="LeuE"/>
    <property type="match status" value="1"/>
</dbReference>
<accession>A0ABV6UUL5</accession>
<keyword evidence="8" id="KW-1185">Reference proteome</keyword>
<comment type="subcellular location">
    <subcellularLocation>
        <location evidence="1">Cell membrane</location>
        <topology evidence="1">Multi-pass membrane protein</topology>
    </subcellularLocation>
</comment>
<evidence type="ECO:0000256" key="2">
    <source>
        <dbReference type="ARBA" id="ARBA00022475"/>
    </source>
</evidence>
<proteinExistence type="predicted"/>
<protein>
    <submittedName>
        <fullName evidence="7">LysE family translocator</fullName>
    </submittedName>
</protein>
<evidence type="ECO:0000256" key="4">
    <source>
        <dbReference type="ARBA" id="ARBA00022989"/>
    </source>
</evidence>
<keyword evidence="2" id="KW-1003">Cell membrane</keyword>
<feature type="transmembrane region" description="Helical" evidence="6">
    <location>
        <begin position="152"/>
        <end position="170"/>
    </location>
</feature>
<keyword evidence="5 6" id="KW-0472">Membrane</keyword>
<evidence type="ECO:0000256" key="6">
    <source>
        <dbReference type="SAM" id="Phobius"/>
    </source>
</evidence>
<dbReference type="EMBL" id="JBHEZZ010000018">
    <property type="protein sequence ID" value="MFC1405146.1"/>
    <property type="molecule type" value="Genomic_DNA"/>
</dbReference>
<evidence type="ECO:0000313" key="7">
    <source>
        <dbReference type="EMBL" id="MFC1405146.1"/>
    </source>
</evidence>
<name>A0ABV6UUL5_9ACTN</name>
<dbReference type="InterPro" id="IPR001123">
    <property type="entry name" value="LeuE-type"/>
</dbReference>
<evidence type="ECO:0000256" key="3">
    <source>
        <dbReference type="ARBA" id="ARBA00022692"/>
    </source>
</evidence>
<organism evidence="7 8">
    <name type="scientific">Streptacidiphilus cavernicola</name>
    <dbReference type="NCBI Taxonomy" id="3342716"/>
    <lineage>
        <taxon>Bacteria</taxon>
        <taxon>Bacillati</taxon>
        <taxon>Actinomycetota</taxon>
        <taxon>Actinomycetes</taxon>
        <taxon>Kitasatosporales</taxon>
        <taxon>Streptomycetaceae</taxon>
        <taxon>Streptacidiphilus</taxon>
    </lineage>
</organism>
<feature type="transmembrane region" description="Helical" evidence="6">
    <location>
        <begin position="41"/>
        <end position="63"/>
    </location>
</feature>
<evidence type="ECO:0000256" key="5">
    <source>
        <dbReference type="ARBA" id="ARBA00023136"/>
    </source>
</evidence>
<keyword evidence="3 6" id="KW-0812">Transmembrane</keyword>
<keyword evidence="4 6" id="KW-1133">Transmembrane helix</keyword>
<reference evidence="7 8" key="1">
    <citation type="submission" date="2024-09" db="EMBL/GenBank/DDBJ databases">
        <authorList>
            <person name="Lee S.D."/>
        </authorList>
    </citation>
    <scope>NUCLEOTIDE SEQUENCE [LARGE SCALE GENOMIC DNA]</scope>
    <source>
        <strain evidence="7 8">N1-5</strain>
    </source>
</reference>
<feature type="transmembrane region" description="Helical" evidence="6">
    <location>
        <begin position="6"/>
        <end position="29"/>
    </location>
</feature>
<dbReference type="Pfam" id="PF01810">
    <property type="entry name" value="LysE"/>
    <property type="match status" value="1"/>
</dbReference>